<keyword evidence="4" id="KW-0406">Ion transport</keyword>
<dbReference type="PANTHER" id="PTHR30069:SF29">
    <property type="entry name" value="HEMOGLOBIN AND HEMOGLOBIN-HAPTOGLOBIN-BINDING PROTEIN 1-RELATED"/>
    <property type="match status" value="1"/>
</dbReference>
<keyword evidence="5 12" id="KW-0812">Transmembrane</keyword>
<evidence type="ECO:0000256" key="8">
    <source>
        <dbReference type="ARBA" id="ARBA00023077"/>
    </source>
</evidence>
<dbReference type="Gene3D" id="2.40.170.20">
    <property type="entry name" value="TonB-dependent receptor, beta-barrel domain"/>
    <property type="match status" value="1"/>
</dbReference>
<keyword evidence="11 12" id="KW-0998">Cell outer membrane</keyword>
<keyword evidence="18" id="KW-1185">Reference proteome</keyword>
<dbReference type="PROSITE" id="PS52016">
    <property type="entry name" value="TONB_DEPENDENT_REC_3"/>
    <property type="match status" value="1"/>
</dbReference>
<evidence type="ECO:0000256" key="7">
    <source>
        <dbReference type="ARBA" id="ARBA00023004"/>
    </source>
</evidence>
<dbReference type="InterPro" id="IPR011662">
    <property type="entry name" value="Secretin/TonB_short_N"/>
</dbReference>
<comment type="subcellular location">
    <subcellularLocation>
        <location evidence="1 12">Cell outer membrane</location>
        <topology evidence="1 12">Multi-pass membrane protein</topology>
    </subcellularLocation>
</comment>
<dbReference type="SUPFAM" id="SSF49464">
    <property type="entry name" value="Carboxypeptidase regulatory domain-like"/>
    <property type="match status" value="1"/>
</dbReference>
<dbReference type="InterPro" id="IPR036942">
    <property type="entry name" value="Beta-barrel_TonB_sf"/>
</dbReference>
<dbReference type="Proteomes" id="UP000651112">
    <property type="component" value="Unassembled WGS sequence"/>
</dbReference>
<evidence type="ECO:0000256" key="14">
    <source>
        <dbReference type="SAM" id="Coils"/>
    </source>
</evidence>
<dbReference type="EMBL" id="JACNYL010000002">
    <property type="protein sequence ID" value="MBD1422213.1"/>
    <property type="molecule type" value="Genomic_DNA"/>
</dbReference>
<accession>A0ABR7XST1</accession>
<dbReference type="InterPro" id="IPR012910">
    <property type="entry name" value="Plug_dom"/>
</dbReference>
<dbReference type="Gene3D" id="3.55.50.30">
    <property type="match status" value="1"/>
</dbReference>
<name>A0ABR7XST1_9SPHI</name>
<dbReference type="Pfam" id="PF07660">
    <property type="entry name" value="STN"/>
    <property type="match status" value="1"/>
</dbReference>
<keyword evidence="6 15" id="KW-0732">Signal</keyword>
<organism evidence="17 18">
    <name type="scientific">Sphingobacterium chuzhouense</name>
    <dbReference type="NCBI Taxonomy" id="1742264"/>
    <lineage>
        <taxon>Bacteria</taxon>
        <taxon>Pseudomonadati</taxon>
        <taxon>Bacteroidota</taxon>
        <taxon>Sphingobacteriia</taxon>
        <taxon>Sphingobacteriales</taxon>
        <taxon>Sphingobacteriaceae</taxon>
        <taxon>Sphingobacterium</taxon>
    </lineage>
</organism>
<evidence type="ECO:0000256" key="4">
    <source>
        <dbReference type="ARBA" id="ARBA00022496"/>
    </source>
</evidence>
<sequence length="1104" mass="122784">MMMFLLCMVVQLQASSLAQTVTIEKKKVTFVDILREIKRQTGYTVICNSDIVNNTGVTDVQLKNIPLEQALDMLLAPKQLSYYIEGKSIVVKKEGKSRYIEKEDDIEQVNQQSRKIEGQVTDENGVPLSGISIQLKGTTNGTSTGENGRYAMEVPSLSGTLVFSAVGFRQQEIPIQGKTSINITLSSTSGDLDEVVVVGYGTQKKVNITGSISVVDSKQLENRPITNASQALQGVQGVYVNQAGGRPGADGASIRIRGIGTIGGGGKLNPLVLVDGVEMQFRDVNPNDIESISVLKDAASTAIYGSRAANGVILITTKLGKQERTAIDYNGYAGVQNVTYLPDPVDNSATFMELYNQAMVNQGGNPYYSDDLIQEFKNNPTSILHPNTNWMKELFKPALIHEHNLRFSGATSKTKYNLSGGFMNQDGVLKDMTGAKKYNINLRVQTEVSDRFGIDGGIIASRWDVEEPSEGIGTAMNRIMRMVPVQPYGKMENGNWPDSWVLTPGQNSFQNPLVLAEDNYRKEGTNRIMANLAAHFNFTEKIQYQARGSINYGSLLRKSFAPVVWLHDVKTGEPTRNPWSTTGYKTQYQESDQRLNFTHTLRFEENINDQHNFAALLGHSIEKFNTENFEAQKTGYLDGDLDELNAGTRDPFVSGTTTVDALISYFVRLQYAYKDRYLFEANSRYDGSSRFAKGNKWGLFPSFSAGWRVSEESFMSEVNWLDELKIRGSWGQIGNQEIGRFQYVNAVSVGYGYPFGGVYNGGGTAVVQYRDPRLRWETTTMWNIGLDWSLLGGKFTGELEYFHKRTDDILRDVTLPSQVGSLAGPVSNIATVDNRGFEIGLNYNDRIGDNFNYTIGGHISHVKNNVVDLKGEEIISGARITTEGSPIDSWYVLQTDGLFQTDEEVANYPTIAGRVGPGDIKYVDRNNDGVIDGNDRYIAGGTFPNYTYGFNIGFSYKSLSVNTMWQGISDIFVRPNNNMASPFNNGAGITKEWLTDSWTPENRNARLPRVTARNQYTAENFSDSDFWLEDASYLRLKNIQINYSLSPAFNKRLGLSRATVFINAQNLLTFTAVKSFDPERDILATNIDQYPSVKMMTMGLNLTL</sequence>
<dbReference type="NCBIfam" id="TIGR04057">
    <property type="entry name" value="SusC_RagA_signa"/>
    <property type="match status" value="1"/>
</dbReference>
<evidence type="ECO:0000256" key="3">
    <source>
        <dbReference type="ARBA" id="ARBA00022452"/>
    </source>
</evidence>
<dbReference type="InterPro" id="IPR037066">
    <property type="entry name" value="Plug_dom_sf"/>
</dbReference>
<evidence type="ECO:0000313" key="18">
    <source>
        <dbReference type="Proteomes" id="UP000651112"/>
    </source>
</evidence>
<dbReference type="InterPro" id="IPR008969">
    <property type="entry name" value="CarboxyPept-like_regulatory"/>
</dbReference>
<feature type="coiled-coil region" evidence="14">
    <location>
        <begin position="92"/>
        <end position="119"/>
    </location>
</feature>
<reference evidence="17 18" key="1">
    <citation type="submission" date="2020-08" db="EMBL/GenBank/DDBJ databases">
        <title>Sphingobacterium sp. DN00404 isolated from aquaculture water.</title>
        <authorList>
            <person name="Zhang M."/>
        </authorList>
    </citation>
    <scope>NUCLEOTIDE SEQUENCE [LARGE SCALE GENOMIC DNA]</scope>
    <source>
        <strain evidence="17 18">KCTC 42746</strain>
    </source>
</reference>
<evidence type="ECO:0000256" key="10">
    <source>
        <dbReference type="ARBA" id="ARBA00023170"/>
    </source>
</evidence>
<feature type="chain" id="PRO_5047130603" evidence="15">
    <location>
        <begin position="19"/>
        <end position="1104"/>
    </location>
</feature>
<dbReference type="SUPFAM" id="SSF56935">
    <property type="entry name" value="Porins"/>
    <property type="match status" value="1"/>
</dbReference>
<dbReference type="InterPro" id="IPR023996">
    <property type="entry name" value="TonB-dep_OMP_SusC/RagA"/>
</dbReference>
<feature type="domain" description="Secretin/TonB short N-terminal" evidence="16">
    <location>
        <begin position="43"/>
        <end position="94"/>
    </location>
</feature>
<comment type="similarity">
    <text evidence="12 13">Belongs to the TonB-dependent receptor family.</text>
</comment>
<keyword evidence="4" id="KW-0410">Iron transport</keyword>
<dbReference type="InterPro" id="IPR000531">
    <property type="entry name" value="Beta-barrel_TonB"/>
</dbReference>
<dbReference type="Gene3D" id="2.170.130.10">
    <property type="entry name" value="TonB-dependent receptor, plug domain"/>
    <property type="match status" value="1"/>
</dbReference>
<evidence type="ECO:0000256" key="13">
    <source>
        <dbReference type="RuleBase" id="RU003357"/>
    </source>
</evidence>
<protein>
    <submittedName>
        <fullName evidence="17">TonB-dependent receptor</fullName>
    </submittedName>
</protein>
<keyword evidence="3 12" id="KW-1134">Transmembrane beta strand</keyword>
<keyword evidence="9 12" id="KW-0472">Membrane</keyword>
<dbReference type="InterPro" id="IPR023997">
    <property type="entry name" value="TonB-dep_OMP_SusC/RagA_CS"/>
</dbReference>
<dbReference type="InterPro" id="IPR039426">
    <property type="entry name" value="TonB-dep_rcpt-like"/>
</dbReference>
<evidence type="ECO:0000256" key="9">
    <source>
        <dbReference type="ARBA" id="ARBA00023136"/>
    </source>
</evidence>
<gene>
    <name evidence="17" type="ORF">H8B21_11580</name>
</gene>
<evidence type="ECO:0000256" key="11">
    <source>
        <dbReference type="ARBA" id="ARBA00023237"/>
    </source>
</evidence>
<dbReference type="NCBIfam" id="TIGR04056">
    <property type="entry name" value="OMP_RagA_SusC"/>
    <property type="match status" value="1"/>
</dbReference>
<evidence type="ECO:0000256" key="2">
    <source>
        <dbReference type="ARBA" id="ARBA00022448"/>
    </source>
</evidence>
<dbReference type="Pfam" id="PF00593">
    <property type="entry name" value="TonB_dep_Rec_b-barrel"/>
    <property type="match status" value="1"/>
</dbReference>
<dbReference type="Pfam" id="PF07715">
    <property type="entry name" value="Plug"/>
    <property type="match status" value="1"/>
</dbReference>
<keyword evidence="7" id="KW-0408">Iron</keyword>
<proteinExistence type="inferred from homology"/>
<comment type="caution">
    <text evidence="17">The sequence shown here is derived from an EMBL/GenBank/DDBJ whole genome shotgun (WGS) entry which is preliminary data.</text>
</comment>
<evidence type="ECO:0000256" key="1">
    <source>
        <dbReference type="ARBA" id="ARBA00004571"/>
    </source>
</evidence>
<evidence type="ECO:0000256" key="12">
    <source>
        <dbReference type="PROSITE-ProRule" id="PRU01360"/>
    </source>
</evidence>
<feature type="signal peptide" evidence="15">
    <location>
        <begin position="1"/>
        <end position="18"/>
    </location>
</feature>
<keyword evidence="14" id="KW-0175">Coiled coil</keyword>
<evidence type="ECO:0000256" key="6">
    <source>
        <dbReference type="ARBA" id="ARBA00022729"/>
    </source>
</evidence>
<keyword evidence="8 13" id="KW-0798">TonB box</keyword>
<dbReference type="PANTHER" id="PTHR30069">
    <property type="entry name" value="TONB-DEPENDENT OUTER MEMBRANE RECEPTOR"/>
    <property type="match status" value="1"/>
</dbReference>
<keyword evidence="2 12" id="KW-0813">Transport</keyword>
<dbReference type="RefSeq" id="WP_190313899.1">
    <property type="nucleotide sequence ID" value="NZ_JACNYL010000002.1"/>
</dbReference>
<evidence type="ECO:0000256" key="15">
    <source>
        <dbReference type="SAM" id="SignalP"/>
    </source>
</evidence>
<dbReference type="Pfam" id="PF13715">
    <property type="entry name" value="CarbopepD_reg_2"/>
    <property type="match status" value="1"/>
</dbReference>
<keyword evidence="10 17" id="KW-0675">Receptor</keyword>
<evidence type="ECO:0000259" key="16">
    <source>
        <dbReference type="SMART" id="SM00965"/>
    </source>
</evidence>
<dbReference type="SMART" id="SM00965">
    <property type="entry name" value="STN"/>
    <property type="match status" value="1"/>
</dbReference>
<dbReference type="Gene3D" id="2.60.40.1120">
    <property type="entry name" value="Carboxypeptidase-like, regulatory domain"/>
    <property type="match status" value="1"/>
</dbReference>
<evidence type="ECO:0000313" key="17">
    <source>
        <dbReference type="EMBL" id="MBD1422213.1"/>
    </source>
</evidence>
<evidence type="ECO:0000256" key="5">
    <source>
        <dbReference type="ARBA" id="ARBA00022692"/>
    </source>
</evidence>